<dbReference type="Gene3D" id="3.40.1000.70">
    <property type="entry name" value="PknH-like extracellular domain"/>
    <property type="match status" value="2"/>
</dbReference>
<evidence type="ECO:0000313" key="3">
    <source>
        <dbReference type="Proteomes" id="UP000230551"/>
    </source>
</evidence>
<feature type="domain" description="PknH-like extracellular" evidence="1">
    <location>
        <begin position="48"/>
        <end position="174"/>
    </location>
</feature>
<accession>A0A2G5PDJ0</accession>
<organism evidence="2 3">
    <name type="scientific">Mycolicibacterium brumae</name>
    <dbReference type="NCBI Taxonomy" id="85968"/>
    <lineage>
        <taxon>Bacteria</taxon>
        <taxon>Bacillati</taxon>
        <taxon>Actinomycetota</taxon>
        <taxon>Actinomycetes</taxon>
        <taxon>Mycobacteriales</taxon>
        <taxon>Mycobacteriaceae</taxon>
        <taxon>Mycolicibacterium</taxon>
    </lineage>
</organism>
<dbReference type="AlphaFoldDB" id="A0A2G5PDJ0"/>
<evidence type="ECO:0000313" key="2">
    <source>
        <dbReference type="EMBL" id="PIB76388.1"/>
    </source>
</evidence>
<keyword evidence="3" id="KW-1185">Reference proteome</keyword>
<dbReference type="Pfam" id="PF14032">
    <property type="entry name" value="PknH_C"/>
    <property type="match status" value="2"/>
</dbReference>
<dbReference type="STRING" id="85968.GCA_900073015_00882"/>
<dbReference type="InterPro" id="IPR026954">
    <property type="entry name" value="PknH-like_Extracell"/>
</dbReference>
<protein>
    <recommendedName>
        <fullName evidence="1">PknH-like extracellular domain-containing protein</fullName>
    </recommendedName>
</protein>
<name>A0A2G5PDJ0_9MYCO</name>
<reference evidence="2 3" key="1">
    <citation type="journal article" date="2017" name="Infect. Genet. Evol.">
        <title>The new phylogeny of the genus Mycobacterium: The old and the news.</title>
        <authorList>
            <person name="Tortoli E."/>
            <person name="Fedrizzi T."/>
            <person name="Meehan C.J."/>
            <person name="Trovato A."/>
            <person name="Grottola A."/>
            <person name="Giacobazzi E."/>
            <person name="Serpini G.F."/>
            <person name="Tagliazucchi S."/>
            <person name="Fabio A."/>
            <person name="Bettua C."/>
            <person name="Bertorelli R."/>
            <person name="Frascaro F."/>
            <person name="De Sanctis V."/>
            <person name="Pecorari M."/>
            <person name="Jousson O."/>
            <person name="Segata N."/>
            <person name="Cirillo D.M."/>
        </authorList>
    </citation>
    <scope>NUCLEOTIDE SEQUENCE [LARGE SCALE GENOMIC DNA]</scope>
    <source>
        <strain evidence="2 3">CIP1034565</strain>
    </source>
</reference>
<feature type="domain" description="PknH-like extracellular" evidence="1">
    <location>
        <begin position="190"/>
        <end position="261"/>
    </location>
</feature>
<sequence length="270" mass="28854">MGRQDMVTIKRGDTGDRVDDGVEYAYQPADCEAAVVMPDNLISDPSVRQLRYSVEETSDASDPTILGQYVVEFDSVDDAAAMLDRQVTAIQGCAGSEVKEVRGGHSAKTLTYHPGEITREGDTASTSLVMLDAPQGHACQRVLTRVHAYLVYMKACDMGVTDQARVAADRVAAKITSAKPSTVDPPLPELADALLDADQVSAVIGQPMKVFAQSNGLNRPSSQATVPSDRCLGLVFPGSTPTYSAHAWRTARLAGFDQTTLDNHNPGRAT</sequence>
<proteinExistence type="predicted"/>
<dbReference type="EMBL" id="PDCN02000005">
    <property type="protein sequence ID" value="PIB76388.1"/>
    <property type="molecule type" value="Genomic_DNA"/>
</dbReference>
<dbReference type="InterPro" id="IPR038232">
    <property type="entry name" value="PknH-like_Extracell_sf"/>
</dbReference>
<gene>
    <name evidence="2" type="ORF">CQY22_006465</name>
</gene>
<dbReference type="Proteomes" id="UP000230551">
    <property type="component" value="Unassembled WGS sequence"/>
</dbReference>
<evidence type="ECO:0000259" key="1">
    <source>
        <dbReference type="Pfam" id="PF14032"/>
    </source>
</evidence>
<comment type="caution">
    <text evidence="2">The sequence shown here is derived from an EMBL/GenBank/DDBJ whole genome shotgun (WGS) entry which is preliminary data.</text>
</comment>